<feature type="transmembrane region" description="Helical" evidence="1">
    <location>
        <begin position="7"/>
        <end position="28"/>
    </location>
</feature>
<organism evidence="3 4">
    <name type="scientific">Halobacillus trueperi</name>
    <dbReference type="NCBI Taxonomy" id="156205"/>
    <lineage>
        <taxon>Bacteria</taxon>
        <taxon>Bacillati</taxon>
        <taxon>Bacillota</taxon>
        <taxon>Bacilli</taxon>
        <taxon>Bacillales</taxon>
        <taxon>Bacillaceae</taxon>
        <taxon>Halobacillus</taxon>
    </lineage>
</organism>
<evidence type="ECO:0000313" key="3">
    <source>
        <dbReference type="EMBL" id="RDY67623.1"/>
    </source>
</evidence>
<feature type="transmembrane region" description="Helical" evidence="1">
    <location>
        <begin position="34"/>
        <end position="52"/>
    </location>
</feature>
<dbReference type="EMBL" id="QTLC01000073">
    <property type="protein sequence ID" value="RDY67623.1"/>
    <property type="molecule type" value="Genomic_DNA"/>
</dbReference>
<evidence type="ECO:0000259" key="2">
    <source>
        <dbReference type="Pfam" id="PF07331"/>
    </source>
</evidence>
<keyword evidence="1" id="KW-0812">Transmembrane</keyword>
<comment type="caution">
    <text evidence="3">The sequence shown here is derived from an EMBL/GenBank/DDBJ whole genome shotgun (WGS) entry which is preliminary data.</text>
</comment>
<keyword evidence="1" id="KW-0472">Membrane</keyword>
<dbReference type="Pfam" id="PF07331">
    <property type="entry name" value="TctB"/>
    <property type="match status" value="1"/>
</dbReference>
<sequence length="147" mass="16266">MTKQTLNVIFTFCIFIVFVWAAVTALTFSRLAQFFPLYVSIAGSLVSGIYLVKEVAKIMKQKDQGSHPKVLIVKPIVYIGWIVGYVITISLVGLFVASTIYLIAFLLIESKFTFVKALYSTSIALVIITVLSNLLNIAWPQSVLLGL</sequence>
<dbReference type="Proteomes" id="UP000257032">
    <property type="component" value="Unassembled WGS sequence"/>
</dbReference>
<name>A0A3D8VE04_9BACI</name>
<feature type="transmembrane region" description="Helical" evidence="1">
    <location>
        <begin position="117"/>
        <end position="139"/>
    </location>
</feature>
<dbReference type="RefSeq" id="WP_115895043.1">
    <property type="nucleotide sequence ID" value="NZ_QTLC01000073.1"/>
</dbReference>
<feature type="domain" description="DUF1468" evidence="2">
    <location>
        <begin position="11"/>
        <end position="140"/>
    </location>
</feature>
<evidence type="ECO:0000313" key="4">
    <source>
        <dbReference type="Proteomes" id="UP000257032"/>
    </source>
</evidence>
<evidence type="ECO:0000256" key="1">
    <source>
        <dbReference type="SAM" id="Phobius"/>
    </source>
</evidence>
<reference evidence="3 4" key="1">
    <citation type="submission" date="2018-08" db="EMBL/GenBank/DDBJ databases">
        <title>Genome sequence of strict halophilic Halobacillus trueperi SS1 isolated from Lunsu, a salty water body of North West Himalayas.</title>
        <authorList>
            <person name="Gupta S."/>
            <person name="Sharma P."/>
            <person name="Dev K."/>
            <person name="Baumler D."/>
            <person name="Sourirajan A."/>
        </authorList>
    </citation>
    <scope>NUCLEOTIDE SEQUENCE [LARGE SCALE GENOMIC DNA]</scope>
    <source>
        <strain evidence="3 4">SS1</strain>
    </source>
</reference>
<gene>
    <name evidence="3" type="ORF">DXT76_19000</name>
</gene>
<proteinExistence type="predicted"/>
<accession>A0A3D8VE04</accession>
<dbReference type="InterPro" id="IPR009936">
    <property type="entry name" value="DUF1468"/>
</dbReference>
<feature type="transmembrane region" description="Helical" evidence="1">
    <location>
        <begin position="76"/>
        <end position="105"/>
    </location>
</feature>
<keyword evidence="1" id="KW-1133">Transmembrane helix</keyword>
<protein>
    <submittedName>
        <fullName evidence="3">Tripartite tricarboxylate transporter TctB family protein</fullName>
    </submittedName>
</protein>
<dbReference type="AlphaFoldDB" id="A0A3D8VE04"/>